<dbReference type="CDD" id="cd03768">
    <property type="entry name" value="SR_ResInv"/>
    <property type="match status" value="1"/>
</dbReference>
<feature type="domain" description="Resolvase/invertase-type recombinase catalytic" evidence="1">
    <location>
        <begin position="10"/>
        <end position="162"/>
    </location>
</feature>
<dbReference type="RefSeq" id="WP_165611325.1">
    <property type="nucleotide sequence ID" value="NZ_FOZG01000003.1"/>
</dbReference>
<evidence type="ECO:0000259" key="2">
    <source>
        <dbReference type="PROSITE" id="PS51737"/>
    </source>
</evidence>
<dbReference type="Gene3D" id="3.40.50.1390">
    <property type="entry name" value="Resolvase, N-terminal catalytic domain"/>
    <property type="match status" value="1"/>
</dbReference>
<dbReference type="SUPFAM" id="SSF53041">
    <property type="entry name" value="Resolvase-like"/>
    <property type="match status" value="1"/>
</dbReference>
<dbReference type="InterPro" id="IPR050639">
    <property type="entry name" value="SSR_resolvase"/>
</dbReference>
<dbReference type="InterPro" id="IPR006119">
    <property type="entry name" value="Resolv_N"/>
</dbReference>
<dbReference type="InterPro" id="IPR038109">
    <property type="entry name" value="DNA_bind_recomb_sf"/>
</dbReference>
<organism evidence="3 4">
    <name type="scientific">Sphingomonas jatrophae</name>
    <dbReference type="NCBI Taxonomy" id="1166337"/>
    <lineage>
        <taxon>Bacteria</taxon>
        <taxon>Pseudomonadati</taxon>
        <taxon>Pseudomonadota</taxon>
        <taxon>Alphaproteobacteria</taxon>
        <taxon>Sphingomonadales</taxon>
        <taxon>Sphingomonadaceae</taxon>
        <taxon>Sphingomonas</taxon>
    </lineage>
</organism>
<evidence type="ECO:0000259" key="1">
    <source>
        <dbReference type="PROSITE" id="PS51736"/>
    </source>
</evidence>
<dbReference type="GO" id="GO:0000150">
    <property type="term" value="F:DNA strand exchange activity"/>
    <property type="evidence" value="ECO:0007669"/>
    <property type="project" value="InterPro"/>
</dbReference>
<dbReference type="PANTHER" id="PTHR30461:SF23">
    <property type="entry name" value="DNA RECOMBINASE-RELATED"/>
    <property type="match status" value="1"/>
</dbReference>
<dbReference type="Pfam" id="PF00239">
    <property type="entry name" value="Resolvase"/>
    <property type="match status" value="1"/>
</dbReference>
<dbReference type="InterPro" id="IPR011109">
    <property type="entry name" value="DNA_bind_recombinase_dom"/>
</dbReference>
<dbReference type="GO" id="GO:0003677">
    <property type="term" value="F:DNA binding"/>
    <property type="evidence" value="ECO:0007669"/>
    <property type="project" value="InterPro"/>
</dbReference>
<reference evidence="3 4" key="1">
    <citation type="submission" date="2016-10" db="EMBL/GenBank/DDBJ databases">
        <authorList>
            <person name="de Groot N.N."/>
        </authorList>
    </citation>
    <scope>NUCLEOTIDE SEQUENCE [LARGE SCALE GENOMIC DNA]</scope>
    <source>
        <strain evidence="3 4">S5-249</strain>
    </source>
</reference>
<sequence length="530" mass="57467">MHDRGGKLLRCAVYTRKSSEEGLEQSFNSLHAQREACEAYVLSQKHEGWQLVPTAYDDGGWSGGSMERPGLKQLLADVGAGLVDIIVVYKVDRLTRSLADFAKMVELFDAKSTSFVSVTQAFNTTSSMGRLTLNVLLYFAQFEREVTGERIRDKIAASKAKGLWMGGQVPLGYEPAGRTLTVNEAQAEQVRWLYQRYLKLKAVDALVEDAYAAGLRSKQRAGGGKGKITRGSMYRILSSPLYVGEIPHGRKRYAGQHPAIVERKLYDQVQAVLTANRRKTIDGSKAGPSAMLAGLVYTADGVRFTSTHTRKGKRTYRYYATPVGTPEPQRMRVPAAELEKLVVGTIVDKLGTAEAIAGDLIGCEDLPAALASAAMLVAKLRRGDPVSKRALATNLINRLTIGEGSVTIELRLTAIDEGLNHETLTILAPATIGRRKASLALIVGDKRDAQPDAAMIALVARARSWFEDLRSGAVPSLAALAAREGIKPVQVKRTLPHAFLRPELVTIVVEGGELASAQLGFPVRLATSTA</sequence>
<dbReference type="Proteomes" id="UP000198824">
    <property type="component" value="Unassembled WGS sequence"/>
</dbReference>
<dbReference type="EMBL" id="FOZG01000003">
    <property type="protein sequence ID" value="SFS09107.1"/>
    <property type="molecule type" value="Genomic_DNA"/>
</dbReference>
<dbReference type="Gene3D" id="3.90.1750.20">
    <property type="entry name" value="Putative Large Serine Recombinase, Chain B, Domain 2"/>
    <property type="match status" value="1"/>
</dbReference>
<keyword evidence="4" id="KW-1185">Reference proteome</keyword>
<dbReference type="Pfam" id="PF07508">
    <property type="entry name" value="Recombinase"/>
    <property type="match status" value="1"/>
</dbReference>
<dbReference type="PANTHER" id="PTHR30461">
    <property type="entry name" value="DNA-INVERTASE FROM LAMBDOID PROPHAGE"/>
    <property type="match status" value="1"/>
</dbReference>
<evidence type="ECO:0000313" key="4">
    <source>
        <dbReference type="Proteomes" id="UP000198824"/>
    </source>
</evidence>
<dbReference type="SMART" id="SM00857">
    <property type="entry name" value="Resolvase"/>
    <property type="match status" value="1"/>
</dbReference>
<dbReference type="STRING" id="1166337.SAMN05192580_3221"/>
<feature type="domain" description="Recombinase" evidence="2">
    <location>
        <begin position="170"/>
        <end position="279"/>
    </location>
</feature>
<gene>
    <name evidence="3" type="ORF">SAMN05192580_3221</name>
</gene>
<protein>
    <submittedName>
        <fullName evidence="3">Site-specific DNA recombinase</fullName>
    </submittedName>
</protein>
<dbReference type="InterPro" id="IPR036162">
    <property type="entry name" value="Resolvase-like_N_sf"/>
</dbReference>
<dbReference type="PROSITE" id="PS51737">
    <property type="entry name" value="RECOMBINASE_DNA_BIND"/>
    <property type="match status" value="1"/>
</dbReference>
<name>A0A1I6M088_9SPHN</name>
<accession>A0A1I6M088</accession>
<evidence type="ECO:0000313" key="3">
    <source>
        <dbReference type="EMBL" id="SFS09107.1"/>
    </source>
</evidence>
<dbReference type="PROSITE" id="PS51736">
    <property type="entry name" value="RECOMBINASES_3"/>
    <property type="match status" value="1"/>
</dbReference>
<proteinExistence type="predicted"/>
<dbReference type="AlphaFoldDB" id="A0A1I6M088"/>